<protein>
    <submittedName>
        <fullName evidence="2">VOC family protein</fullName>
    </submittedName>
</protein>
<evidence type="ECO:0000313" key="2">
    <source>
        <dbReference type="EMBL" id="MCL1126075.1"/>
    </source>
</evidence>
<dbReference type="CDD" id="cd07247">
    <property type="entry name" value="SgaA_N_like"/>
    <property type="match status" value="1"/>
</dbReference>
<dbReference type="Proteomes" id="UP001203423">
    <property type="component" value="Unassembled WGS sequence"/>
</dbReference>
<dbReference type="InterPro" id="IPR004360">
    <property type="entry name" value="Glyas_Fos-R_dOase_dom"/>
</dbReference>
<proteinExistence type="predicted"/>
<dbReference type="RefSeq" id="WP_248941415.1">
    <property type="nucleotide sequence ID" value="NZ_JAKIKS010000072.1"/>
</dbReference>
<dbReference type="SUPFAM" id="SSF54593">
    <property type="entry name" value="Glyoxalase/Bleomycin resistance protein/Dihydroxybiphenyl dioxygenase"/>
    <property type="match status" value="1"/>
</dbReference>
<dbReference type="Pfam" id="PF00903">
    <property type="entry name" value="Glyoxalase"/>
    <property type="match status" value="1"/>
</dbReference>
<dbReference type="InterPro" id="IPR029068">
    <property type="entry name" value="Glyas_Bleomycin-R_OHBP_Dase"/>
</dbReference>
<reference evidence="2 3" key="1">
    <citation type="submission" date="2022-01" db="EMBL/GenBank/DDBJ databases">
        <title>Whole genome-based taxonomy of the Shewanellaceae.</title>
        <authorList>
            <person name="Martin-Rodriguez A.J."/>
        </authorList>
    </citation>
    <scope>NUCLEOTIDE SEQUENCE [LARGE SCALE GENOMIC DNA]</scope>
    <source>
        <strain evidence="2 3">DSM 17177</strain>
    </source>
</reference>
<dbReference type="PROSITE" id="PS51819">
    <property type="entry name" value="VOC"/>
    <property type="match status" value="1"/>
</dbReference>
<name>A0ABT0LF07_9GAMM</name>
<organism evidence="2 3">
    <name type="scientific">Shewanella surugensis</name>
    <dbReference type="NCBI Taxonomy" id="212020"/>
    <lineage>
        <taxon>Bacteria</taxon>
        <taxon>Pseudomonadati</taxon>
        <taxon>Pseudomonadota</taxon>
        <taxon>Gammaproteobacteria</taxon>
        <taxon>Alteromonadales</taxon>
        <taxon>Shewanellaceae</taxon>
        <taxon>Shewanella</taxon>
    </lineage>
</organism>
<dbReference type="InterPro" id="IPR037523">
    <property type="entry name" value="VOC_core"/>
</dbReference>
<gene>
    <name evidence="2" type="ORF">L2764_16735</name>
</gene>
<accession>A0ABT0LF07</accession>
<dbReference type="InterPro" id="IPR052164">
    <property type="entry name" value="Anthracycline_SecMetBiosynth"/>
</dbReference>
<dbReference type="EMBL" id="JAKIKS010000072">
    <property type="protein sequence ID" value="MCL1126075.1"/>
    <property type="molecule type" value="Genomic_DNA"/>
</dbReference>
<keyword evidence="3" id="KW-1185">Reference proteome</keyword>
<dbReference type="PANTHER" id="PTHR33993">
    <property type="entry name" value="GLYOXALASE-RELATED"/>
    <property type="match status" value="1"/>
</dbReference>
<evidence type="ECO:0000313" key="3">
    <source>
        <dbReference type="Proteomes" id="UP001203423"/>
    </source>
</evidence>
<evidence type="ECO:0000259" key="1">
    <source>
        <dbReference type="PROSITE" id="PS51819"/>
    </source>
</evidence>
<dbReference type="PANTHER" id="PTHR33993:SF1">
    <property type="entry name" value="GLYOXALASE FAMILY PROTEIN"/>
    <property type="match status" value="1"/>
</dbReference>
<comment type="caution">
    <text evidence="2">The sequence shown here is derived from an EMBL/GenBank/DDBJ whole genome shotgun (WGS) entry which is preliminary data.</text>
</comment>
<dbReference type="Gene3D" id="3.10.180.10">
    <property type="entry name" value="2,3-Dihydroxybiphenyl 1,2-Dioxygenase, domain 1"/>
    <property type="match status" value="1"/>
</dbReference>
<feature type="domain" description="VOC" evidence="1">
    <location>
        <begin position="6"/>
        <end position="116"/>
    </location>
</feature>
<sequence>MIPHEKINYVELPAKDIESTKVFFNEVFNWSFVDYGSDYTSFSNEGLDGGFFKSKRVMSQKNGSALIVFYSKSLEKTQAKIEAAGGNIIQAIYSFPGGRRFHFSDPNGNEFAVWSGLLSLHNARIKG</sequence>